<sequence>MKYAISVTDINRAEEIEANGRKIIEKVEQYGRSLQKLTSYEEPRGYVFHDWSSATEIYSTIPLPAYTSRDLIHITPLLDVWKTIFLDSAGDVVQAIDYSRQLDLDDIAVIAAHELTHHADLFHDDFDEIDEENMWFEEGMCFYLPRRFMLSREKFDSIMEVEQYLIEAYRHKYGEYTLNRFGACGYRGGQNQEYSAAFYDYWRSTRVIYMLVEHFFDRDISGLIGVYQKWTDHKTSIPLHQYLKETFNLSRKEAQSLWLSEKG</sequence>
<dbReference type="EMBL" id="SMAN01000036">
    <property type="protein sequence ID" value="TCT15738.1"/>
    <property type="molecule type" value="Genomic_DNA"/>
</dbReference>
<keyword evidence="2" id="KW-1185">Reference proteome</keyword>
<evidence type="ECO:0000313" key="1">
    <source>
        <dbReference type="EMBL" id="TCT15738.1"/>
    </source>
</evidence>
<evidence type="ECO:0000313" key="2">
    <source>
        <dbReference type="Proteomes" id="UP000294650"/>
    </source>
</evidence>
<accession>A0A4R3MM23</accession>
<reference evidence="1 2" key="1">
    <citation type="submission" date="2019-03" db="EMBL/GenBank/DDBJ databases">
        <title>Genomic Encyclopedia of Type Strains, Phase IV (KMG-IV): sequencing the most valuable type-strain genomes for metagenomic binning, comparative biology and taxonomic classification.</title>
        <authorList>
            <person name="Goeker M."/>
        </authorList>
    </citation>
    <scope>NUCLEOTIDE SEQUENCE [LARGE SCALE GENOMIC DNA]</scope>
    <source>
        <strain evidence="1 2">DSM 25894</strain>
    </source>
</reference>
<name>A0A4R3MM23_9BACI</name>
<dbReference type="AlphaFoldDB" id="A0A4R3MM23"/>
<organism evidence="1 2">
    <name type="scientific">Melghiribacillus thermohalophilus</name>
    <dbReference type="NCBI Taxonomy" id="1324956"/>
    <lineage>
        <taxon>Bacteria</taxon>
        <taxon>Bacillati</taxon>
        <taxon>Bacillota</taxon>
        <taxon>Bacilli</taxon>
        <taxon>Bacillales</taxon>
        <taxon>Bacillaceae</taxon>
        <taxon>Melghiribacillus</taxon>
    </lineage>
</organism>
<dbReference type="RefSeq" id="WP_207902600.1">
    <property type="nucleotide sequence ID" value="NZ_SMAN01000036.1"/>
</dbReference>
<protein>
    <submittedName>
        <fullName evidence="1">Uncharacterized protein</fullName>
    </submittedName>
</protein>
<gene>
    <name evidence="1" type="ORF">EDD68_1367</name>
</gene>
<comment type="caution">
    <text evidence="1">The sequence shown here is derived from an EMBL/GenBank/DDBJ whole genome shotgun (WGS) entry which is preliminary data.</text>
</comment>
<proteinExistence type="predicted"/>
<dbReference type="Proteomes" id="UP000294650">
    <property type="component" value="Unassembled WGS sequence"/>
</dbReference>